<dbReference type="STRING" id="13333.W1PB03"/>
<proteinExistence type="predicted"/>
<dbReference type="EMBL" id="KI394155">
    <property type="protein sequence ID" value="ERN04879.1"/>
    <property type="molecule type" value="Genomic_DNA"/>
</dbReference>
<name>W1PB03_AMBTC</name>
<dbReference type="AlphaFoldDB" id="W1PB03"/>
<protein>
    <recommendedName>
        <fullName evidence="2">FAD-binding domain-containing protein</fullName>
    </recommendedName>
</protein>
<dbReference type="PROSITE" id="PS51257">
    <property type="entry name" value="PROKAR_LIPOPROTEIN"/>
    <property type="match status" value="1"/>
</dbReference>
<dbReference type="GO" id="GO:0071949">
    <property type="term" value="F:FAD binding"/>
    <property type="evidence" value="ECO:0007669"/>
    <property type="project" value="InterPro"/>
</dbReference>
<keyword evidence="4" id="KW-1185">Reference proteome</keyword>
<feature type="domain" description="FAD-binding" evidence="2">
    <location>
        <begin position="7"/>
        <end position="168"/>
    </location>
</feature>
<dbReference type="PRINTS" id="PR00420">
    <property type="entry name" value="RNGMNOXGNASE"/>
</dbReference>
<feature type="domain" description="FAD-binding" evidence="2">
    <location>
        <begin position="298"/>
        <end position="362"/>
    </location>
</feature>
<dbReference type="eggNOG" id="KOG2614">
    <property type="taxonomic scope" value="Eukaryota"/>
</dbReference>
<evidence type="ECO:0000259" key="2">
    <source>
        <dbReference type="Pfam" id="PF01494"/>
    </source>
</evidence>
<accession>W1PB03</accession>
<dbReference type="HOGENOM" id="CLU_009665_19_5_1"/>
<dbReference type="InterPro" id="IPR002938">
    <property type="entry name" value="FAD-bd"/>
</dbReference>
<dbReference type="InterPro" id="IPR036188">
    <property type="entry name" value="FAD/NAD-bd_sf"/>
</dbReference>
<organism evidence="3 4">
    <name type="scientific">Amborella trichopoda</name>
    <dbReference type="NCBI Taxonomy" id="13333"/>
    <lineage>
        <taxon>Eukaryota</taxon>
        <taxon>Viridiplantae</taxon>
        <taxon>Streptophyta</taxon>
        <taxon>Embryophyta</taxon>
        <taxon>Tracheophyta</taxon>
        <taxon>Spermatophyta</taxon>
        <taxon>Magnoliopsida</taxon>
        <taxon>Amborellales</taxon>
        <taxon>Amborellaceae</taxon>
        <taxon>Amborella</taxon>
    </lineage>
</organism>
<dbReference type="Gene3D" id="3.50.50.60">
    <property type="entry name" value="FAD/NAD(P)-binding domain"/>
    <property type="match status" value="1"/>
</dbReference>
<dbReference type="SUPFAM" id="SSF51905">
    <property type="entry name" value="FAD/NAD(P)-binding domain"/>
    <property type="match status" value="1"/>
</dbReference>
<dbReference type="PANTHER" id="PTHR47469:SF2">
    <property type="entry name" value="OS06G0597600 PROTEIN"/>
    <property type="match status" value="1"/>
</dbReference>
<feature type="signal peptide" evidence="1">
    <location>
        <begin position="1"/>
        <end position="20"/>
    </location>
</feature>
<dbReference type="Gramene" id="ERN04879">
    <property type="protein sequence ID" value="ERN04879"/>
    <property type="gene ID" value="AMTR_s00146p00105660"/>
</dbReference>
<evidence type="ECO:0000313" key="4">
    <source>
        <dbReference type="Proteomes" id="UP000017836"/>
    </source>
</evidence>
<evidence type="ECO:0000256" key="1">
    <source>
        <dbReference type="SAM" id="SignalP"/>
    </source>
</evidence>
<dbReference type="PANTHER" id="PTHR47469">
    <property type="entry name" value="MONOOXYGENASE-LIKE"/>
    <property type="match status" value="1"/>
</dbReference>
<dbReference type="SUPFAM" id="SSF54373">
    <property type="entry name" value="FAD-linked reductases, C-terminal domain"/>
    <property type="match status" value="1"/>
</dbReference>
<dbReference type="InterPro" id="IPR053212">
    <property type="entry name" value="DHP_3-monooxygenase"/>
</dbReference>
<gene>
    <name evidence="3" type="ORF">AMTR_s00146p00105660</name>
</gene>
<evidence type="ECO:0000313" key="3">
    <source>
        <dbReference type="EMBL" id="ERN04879.1"/>
    </source>
</evidence>
<keyword evidence="1" id="KW-0732">Signal</keyword>
<reference evidence="4" key="1">
    <citation type="journal article" date="2013" name="Science">
        <title>The Amborella genome and the evolution of flowering plants.</title>
        <authorList>
            <consortium name="Amborella Genome Project"/>
        </authorList>
    </citation>
    <scope>NUCLEOTIDE SEQUENCE [LARGE SCALE GENOMIC DNA]</scope>
</reference>
<sequence>MMGKPRAIIVGGSISGLACAHSLGGAGWDVVVVEKASGLAHSGSSTGAGLGLDRHSCRVLAQWLTEQTLLHGSLPLKNQATDSEKKVCWTLARDDDFGFRAAHWGDLHALLYYSLPPQTVLWGHHFLSFQRSQEGVQAQVEIIETDSVIKIVGDLLVAADGCLSAIRRHFFPDHKLRYLGYSAWRGVLDFSENEYSDIILGLRRVYPELGNCLYFDLAQGTHCVIYEIQNKRINWIWYVNQPEPQSKGNSMTVKVRGDMVEKMHQEAEKAWVPELARLMKETKEPFINIMYDSDPLVRLSWDNVVLVGDAAHPTSPHGLRSTNMSILDAWVLGHSLRKSGVENLGLALKEYESLRLPVVSKQVLHSRHLGRLKQGFLFSPPHSFPWKNAGPEEREELLQRKMPFFEEIPLPGDILS</sequence>
<dbReference type="Pfam" id="PF01494">
    <property type="entry name" value="FAD_binding_3"/>
    <property type="match status" value="2"/>
</dbReference>
<dbReference type="OMA" id="FVARPHC"/>
<feature type="chain" id="PRO_5004807269" description="FAD-binding domain-containing protein" evidence="1">
    <location>
        <begin position="21"/>
        <end position="416"/>
    </location>
</feature>
<dbReference type="Proteomes" id="UP000017836">
    <property type="component" value="Unassembled WGS sequence"/>
</dbReference>